<dbReference type="AlphaFoldDB" id="A0A3D9I4U3"/>
<keyword evidence="1" id="KW-0732">Signal</keyword>
<evidence type="ECO:0000313" key="4">
    <source>
        <dbReference type="Proteomes" id="UP000256977"/>
    </source>
</evidence>
<dbReference type="SUPFAM" id="SSF55383">
    <property type="entry name" value="Copper amine oxidase, domain N"/>
    <property type="match status" value="1"/>
</dbReference>
<evidence type="ECO:0000256" key="1">
    <source>
        <dbReference type="SAM" id="SignalP"/>
    </source>
</evidence>
<dbReference type="RefSeq" id="WP_116064997.1">
    <property type="nucleotide sequence ID" value="NZ_QRDZ01000040.1"/>
</dbReference>
<dbReference type="EMBL" id="QRDZ01000040">
    <property type="protein sequence ID" value="RED56196.1"/>
    <property type="molecule type" value="Genomic_DNA"/>
</dbReference>
<feature type="chain" id="PRO_5017661576" evidence="1">
    <location>
        <begin position="27"/>
        <end position="258"/>
    </location>
</feature>
<proteinExistence type="predicted"/>
<dbReference type="Gene3D" id="3.30.457.10">
    <property type="entry name" value="Copper amine oxidase-like, N-terminal domain"/>
    <property type="match status" value="1"/>
</dbReference>
<dbReference type="Pfam" id="PF07833">
    <property type="entry name" value="Cu_amine_oxidN1"/>
    <property type="match status" value="1"/>
</dbReference>
<protein>
    <submittedName>
        <fullName evidence="3">Copper amine oxidase-like protein</fullName>
    </submittedName>
</protein>
<accession>A0A3D9I4U3</accession>
<dbReference type="InterPro" id="IPR036582">
    <property type="entry name" value="Mao_N_sf"/>
</dbReference>
<evidence type="ECO:0000259" key="2">
    <source>
        <dbReference type="Pfam" id="PF07833"/>
    </source>
</evidence>
<gene>
    <name evidence="3" type="ORF">DFP98_14036</name>
</gene>
<dbReference type="Proteomes" id="UP000256977">
    <property type="component" value="Unassembled WGS sequence"/>
</dbReference>
<sequence>MSKKLTPVLLAASLMLLPVLSGQVSAQESPTITAPVYGKNERGHILIPLRVVSEGLGAKVKWDKPTLSAKITREKIEVNVPLNSDYATVNGKSVRLDARTIIERGVTYVPLRFVAQSLGGTVTWNNETQKATASLGDRKVVINARQYPELTQTRLNALVQAANDSANPSKYKQIRTKFKPYFTDEFINKIVQRKSVLTQHRFVSKPYIYYYEGTGRGSITQLESPRDAGGMNVERIITIRYINGKWMAENVDYLLVSP</sequence>
<evidence type="ECO:0000313" key="3">
    <source>
        <dbReference type="EMBL" id="RED56196.1"/>
    </source>
</evidence>
<organism evidence="3 4">
    <name type="scientific">Cohnella phaseoli</name>
    <dbReference type="NCBI Taxonomy" id="456490"/>
    <lineage>
        <taxon>Bacteria</taxon>
        <taxon>Bacillati</taxon>
        <taxon>Bacillota</taxon>
        <taxon>Bacilli</taxon>
        <taxon>Bacillales</taxon>
        <taxon>Paenibacillaceae</taxon>
        <taxon>Cohnella</taxon>
    </lineage>
</organism>
<feature type="signal peptide" evidence="1">
    <location>
        <begin position="1"/>
        <end position="26"/>
    </location>
</feature>
<feature type="domain" description="Copper amine oxidase-like N-terminal" evidence="2">
    <location>
        <begin position="41"/>
        <end position="130"/>
    </location>
</feature>
<reference evidence="3 4" key="1">
    <citation type="submission" date="2018-07" db="EMBL/GenBank/DDBJ databases">
        <title>Genomic Encyclopedia of Type Strains, Phase III (KMG-III): the genomes of soil and plant-associated and newly described type strains.</title>
        <authorList>
            <person name="Whitman W."/>
        </authorList>
    </citation>
    <scope>NUCLEOTIDE SEQUENCE [LARGE SCALE GENOMIC DNA]</scope>
    <source>
        <strain evidence="3 4">CECT 7287</strain>
    </source>
</reference>
<keyword evidence="4" id="KW-1185">Reference proteome</keyword>
<comment type="caution">
    <text evidence="3">The sequence shown here is derived from an EMBL/GenBank/DDBJ whole genome shotgun (WGS) entry which is preliminary data.</text>
</comment>
<dbReference type="OrthoDB" id="2667244at2"/>
<dbReference type="InterPro" id="IPR012854">
    <property type="entry name" value="Cu_amine_oxidase-like_N"/>
</dbReference>
<name>A0A3D9I4U3_9BACL</name>